<protein>
    <submittedName>
        <fullName evidence="2">Uncharacterized protein</fullName>
    </submittedName>
</protein>
<feature type="compositionally biased region" description="Low complexity" evidence="1">
    <location>
        <begin position="50"/>
        <end position="62"/>
    </location>
</feature>
<reference evidence="2" key="1">
    <citation type="submission" date="2022-01" db="EMBL/GenBank/DDBJ databases">
        <title>Comparative genomics reveals a dynamic genome evolution in the ectomycorrhizal milk-cap (Lactarius) mushrooms.</title>
        <authorList>
            <consortium name="DOE Joint Genome Institute"/>
            <person name="Lebreton A."/>
            <person name="Tang N."/>
            <person name="Kuo A."/>
            <person name="LaButti K."/>
            <person name="Drula E."/>
            <person name="Barry K."/>
            <person name="Clum A."/>
            <person name="Lipzen A."/>
            <person name="Mousain D."/>
            <person name="Ng V."/>
            <person name="Wang R."/>
            <person name="Wang X."/>
            <person name="Dai Y."/>
            <person name="Henrissat B."/>
            <person name="Grigoriev I.V."/>
            <person name="Guerin-Laguette A."/>
            <person name="Yu F."/>
            <person name="Martin F.M."/>
        </authorList>
    </citation>
    <scope>NUCLEOTIDE SEQUENCE</scope>
    <source>
        <strain evidence="2">QP</strain>
    </source>
</reference>
<gene>
    <name evidence="2" type="ORF">EDB92DRAFT_398409</name>
</gene>
<evidence type="ECO:0000256" key="1">
    <source>
        <dbReference type="SAM" id="MobiDB-lite"/>
    </source>
</evidence>
<dbReference type="Proteomes" id="UP001201163">
    <property type="component" value="Unassembled WGS sequence"/>
</dbReference>
<dbReference type="EMBL" id="JAKELL010000018">
    <property type="protein sequence ID" value="KAH8993379.1"/>
    <property type="molecule type" value="Genomic_DNA"/>
</dbReference>
<evidence type="ECO:0000313" key="3">
    <source>
        <dbReference type="Proteomes" id="UP001201163"/>
    </source>
</evidence>
<dbReference type="AlphaFoldDB" id="A0AAD4QEF0"/>
<feature type="region of interest" description="Disordered" evidence="1">
    <location>
        <begin position="32"/>
        <end position="63"/>
    </location>
</feature>
<evidence type="ECO:0000313" key="2">
    <source>
        <dbReference type="EMBL" id="KAH8993379.1"/>
    </source>
</evidence>
<proteinExistence type="predicted"/>
<name>A0AAD4QEF0_9AGAM</name>
<comment type="caution">
    <text evidence="2">The sequence shown here is derived from an EMBL/GenBank/DDBJ whole genome shotgun (WGS) entry which is preliminary data.</text>
</comment>
<sequence>MPAEEGTATSWTIPAPLVSVLSEISHLANEQEIPKSKRVADLSADPPPTSCKTTTITTPQQPESLSTHLLLVSGKQGVKNQDVPQEQNGTQKLVHPGATCVSTTSPQGYHLVFIPSAVHVLGRVNSGGSSRRRRPTAAVIDDNDNEVSERGGRRQTIVVTADGTSTPSTWWEGWPTRVEIGVPTCAAAAAALGSAGACRDSGRFGWA</sequence>
<organism evidence="2 3">
    <name type="scientific">Lactarius akahatsu</name>
    <dbReference type="NCBI Taxonomy" id="416441"/>
    <lineage>
        <taxon>Eukaryota</taxon>
        <taxon>Fungi</taxon>
        <taxon>Dikarya</taxon>
        <taxon>Basidiomycota</taxon>
        <taxon>Agaricomycotina</taxon>
        <taxon>Agaricomycetes</taxon>
        <taxon>Russulales</taxon>
        <taxon>Russulaceae</taxon>
        <taxon>Lactarius</taxon>
    </lineage>
</organism>
<keyword evidence="3" id="KW-1185">Reference proteome</keyword>
<accession>A0AAD4QEF0</accession>